<organism evidence="1 2">
    <name type="scientific">Frankliniella occidentalis</name>
    <name type="common">Western flower thrips</name>
    <name type="synonym">Euthrips occidentalis</name>
    <dbReference type="NCBI Taxonomy" id="133901"/>
    <lineage>
        <taxon>Eukaryota</taxon>
        <taxon>Metazoa</taxon>
        <taxon>Ecdysozoa</taxon>
        <taxon>Arthropoda</taxon>
        <taxon>Hexapoda</taxon>
        <taxon>Insecta</taxon>
        <taxon>Pterygota</taxon>
        <taxon>Neoptera</taxon>
        <taxon>Paraneoptera</taxon>
        <taxon>Thysanoptera</taxon>
        <taxon>Terebrantia</taxon>
        <taxon>Thripoidea</taxon>
        <taxon>Thripidae</taxon>
        <taxon>Frankliniella</taxon>
    </lineage>
</organism>
<evidence type="ECO:0000313" key="2">
    <source>
        <dbReference type="RefSeq" id="XP_052124348.1"/>
    </source>
</evidence>
<gene>
    <name evidence="2" type="primary">LOC127749596</name>
</gene>
<dbReference type="RefSeq" id="XP_052124348.1">
    <property type="nucleotide sequence ID" value="XM_052268388.1"/>
</dbReference>
<dbReference type="GeneID" id="127749596"/>
<dbReference type="Proteomes" id="UP000504606">
    <property type="component" value="Unplaced"/>
</dbReference>
<name>A0A9C6UAR9_FRAOC</name>
<keyword evidence="1" id="KW-1185">Reference proteome</keyword>
<dbReference type="KEGG" id="foc:127749596"/>
<reference evidence="2" key="1">
    <citation type="submission" date="2025-08" db="UniProtKB">
        <authorList>
            <consortium name="RefSeq"/>
        </authorList>
    </citation>
    <scope>IDENTIFICATION</scope>
    <source>
        <tissue evidence="2">Whole organism</tissue>
    </source>
</reference>
<accession>A0A9C6UAR9</accession>
<evidence type="ECO:0000313" key="1">
    <source>
        <dbReference type="Proteomes" id="UP000504606"/>
    </source>
</evidence>
<protein>
    <submittedName>
        <fullName evidence="2">Uncharacterized protein LOC127749596</fullName>
    </submittedName>
</protein>
<dbReference type="AlphaFoldDB" id="A0A9C6UAR9"/>
<sequence length="150" mass="16643">MFAPGGLRLETPFAPLPGAPVMKSIMEKSQSEDEWLISPIQVVAQGTYEEMKKDYRALSSPIQPTAAATAESRSGRTIVPNQKFQDKADVLQKSSQSSTSDQVVGDVLHLSNQVQMFRRQLFDKMQTLCRQFAAHGQTTHRPPADKPQTI</sequence>
<proteinExistence type="predicted"/>